<evidence type="ECO:0000313" key="1">
    <source>
        <dbReference type="EMBL" id="MYM26409.1"/>
    </source>
</evidence>
<comment type="caution">
    <text evidence="1">The sequence shown here is derived from an EMBL/GenBank/DDBJ whole genome shotgun (WGS) entry which is preliminary data.</text>
</comment>
<proteinExistence type="predicted"/>
<accession>A0A6L8KG73</accession>
<reference evidence="1 2" key="1">
    <citation type="submission" date="2019-12" db="EMBL/GenBank/DDBJ databases">
        <title>Novel species isolated from a subtropical stream in China.</title>
        <authorList>
            <person name="Lu H."/>
        </authorList>
    </citation>
    <scope>NUCLEOTIDE SEQUENCE [LARGE SCALE GENOMIC DNA]</scope>
    <source>
        <strain evidence="1 2">FT135W</strain>
    </source>
</reference>
<protein>
    <submittedName>
        <fullName evidence="1">Uncharacterized protein</fullName>
    </submittedName>
</protein>
<dbReference type="AlphaFoldDB" id="A0A6L8KG73"/>
<keyword evidence="2" id="KW-1185">Reference proteome</keyword>
<gene>
    <name evidence="1" type="ORF">GTP46_27660</name>
</gene>
<dbReference type="Proteomes" id="UP000479335">
    <property type="component" value="Unassembled WGS sequence"/>
</dbReference>
<sequence length="208" mass="23071">MNNGKNENSNDVLLSSNGDGDLETACKLANVACELVQLSGEILSHVVHLASGMADLLTKTSERIHFFSKLLNNGRKKTISICDNTTFDDIEILVCDTKKQSEQIMSYLREIIGFNSDFLTAALPKNYRHEINLRSILLHFGNLRKQASLLKCNTALGQADLDNIKQSLMEMEDLVKENSYMANECVGAAGVLESHADKIFNYARRIGS</sequence>
<name>A0A6L8KG73_9BURK</name>
<evidence type="ECO:0000313" key="2">
    <source>
        <dbReference type="Proteomes" id="UP000479335"/>
    </source>
</evidence>
<organism evidence="1 2">
    <name type="scientific">Duganella flavida</name>
    <dbReference type="NCBI Taxonomy" id="2692175"/>
    <lineage>
        <taxon>Bacteria</taxon>
        <taxon>Pseudomonadati</taxon>
        <taxon>Pseudomonadota</taxon>
        <taxon>Betaproteobacteria</taxon>
        <taxon>Burkholderiales</taxon>
        <taxon>Oxalobacteraceae</taxon>
        <taxon>Telluria group</taxon>
        <taxon>Duganella</taxon>
    </lineage>
</organism>
<dbReference type="RefSeq" id="WP_161009843.1">
    <property type="nucleotide sequence ID" value="NZ_WWCN01000026.1"/>
</dbReference>
<dbReference type="EMBL" id="WWCN01000026">
    <property type="protein sequence ID" value="MYM26409.1"/>
    <property type="molecule type" value="Genomic_DNA"/>
</dbReference>